<comment type="caution">
    <text evidence="1">The sequence shown here is derived from an EMBL/GenBank/DDBJ whole genome shotgun (WGS) entry which is preliminary data.</text>
</comment>
<accession>A0ABT7NDI7</accession>
<gene>
    <name evidence="1" type="ORF">QTH91_15950</name>
</gene>
<evidence type="ECO:0000313" key="2">
    <source>
        <dbReference type="Proteomes" id="UP001174908"/>
    </source>
</evidence>
<proteinExistence type="predicted"/>
<protein>
    <submittedName>
        <fullName evidence="1">Uncharacterized protein</fullName>
    </submittedName>
</protein>
<sequence>MLIFIRQAVESEHDWKLAEAGAASAGWVDVVLKRAGTLESENLNGRDQQFRDAFESAMQGRCGLVVYRDPIPEGDA</sequence>
<reference evidence="1" key="1">
    <citation type="submission" date="2023-06" db="EMBL/GenBank/DDBJ databases">
        <authorList>
            <person name="Jiang Y."/>
            <person name="Liu Q."/>
        </authorList>
    </citation>
    <scope>NUCLEOTIDE SEQUENCE</scope>
    <source>
        <strain evidence="1">CGMCC 1.12089</strain>
    </source>
</reference>
<keyword evidence="2" id="KW-1185">Reference proteome</keyword>
<name>A0ABT7NDI7_9BURK</name>
<evidence type="ECO:0000313" key="1">
    <source>
        <dbReference type="EMBL" id="MDM0045982.1"/>
    </source>
</evidence>
<dbReference type="Proteomes" id="UP001174908">
    <property type="component" value="Unassembled WGS sequence"/>
</dbReference>
<organism evidence="1 2">
    <name type="scientific">Variovorax dokdonensis</name>
    <dbReference type="NCBI Taxonomy" id="344883"/>
    <lineage>
        <taxon>Bacteria</taxon>
        <taxon>Pseudomonadati</taxon>
        <taxon>Pseudomonadota</taxon>
        <taxon>Betaproteobacteria</taxon>
        <taxon>Burkholderiales</taxon>
        <taxon>Comamonadaceae</taxon>
        <taxon>Variovorax</taxon>
    </lineage>
</organism>
<dbReference type="EMBL" id="JASZYV010000003">
    <property type="protein sequence ID" value="MDM0045982.1"/>
    <property type="molecule type" value="Genomic_DNA"/>
</dbReference>
<dbReference type="RefSeq" id="WP_286661084.1">
    <property type="nucleotide sequence ID" value="NZ_JASZYV010000003.1"/>
</dbReference>